<evidence type="ECO:0008006" key="3">
    <source>
        <dbReference type="Google" id="ProtNLM"/>
    </source>
</evidence>
<gene>
    <name evidence="1" type="ORF">SAMN05518863_104146</name>
</gene>
<name>A0A1I3WCJ4_9GAMM</name>
<comment type="caution">
    <text evidence="1">The sequence shown here is derived from an EMBL/GenBank/DDBJ whole genome shotgun (WGS) entry which is preliminary data.</text>
</comment>
<evidence type="ECO:0000313" key="2">
    <source>
        <dbReference type="Proteomes" id="UP000198841"/>
    </source>
</evidence>
<reference evidence="1 2" key="1">
    <citation type="submission" date="2016-10" db="EMBL/GenBank/DDBJ databases">
        <authorList>
            <person name="Varghese N."/>
            <person name="Submissions S."/>
        </authorList>
    </citation>
    <scope>NUCLEOTIDE SEQUENCE [LARGE SCALE GENOMIC DNA]</scope>
    <source>
        <strain evidence="1 2">YR512</strain>
    </source>
</reference>
<accession>A0A1I3WCJ4</accession>
<proteinExistence type="predicted"/>
<keyword evidence="2" id="KW-1185">Reference proteome</keyword>
<organism evidence="1 2">
    <name type="scientific">Candidatus Pantoea symbiotica</name>
    <dbReference type="NCBI Taxonomy" id="1884370"/>
    <lineage>
        <taxon>Bacteria</taxon>
        <taxon>Pseudomonadati</taxon>
        <taxon>Pseudomonadota</taxon>
        <taxon>Gammaproteobacteria</taxon>
        <taxon>Enterobacterales</taxon>
        <taxon>Erwiniaceae</taxon>
        <taxon>Pantoea</taxon>
    </lineage>
</organism>
<protein>
    <recommendedName>
        <fullName evidence="3">Transposase</fullName>
    </recommendedName>
</protein>
<dbReference type="EMBL" id="FOSD01000004">
    <property type="protein sequence ID" value="SFK05394.1"/>
    <property type="molecule type" value="Genomic_DNA"/>
</dbReference>
<sequence>MNGDPTVVWKGFRKVRIHAHLVAINGAPTGLQRFWQRGC</sequence>
<dbReference type="Proteomes" id="UP000198841">
    <property type="component" value="Unassembled WGS sequence"/>
</dbReference>
<evidence type="ECO:0000313" key="1">
    <source>
        <dbReference type="EMBL" id="SFK05394.1"/>
    </source>
</evidence>